<accession>H7EIL7</accession>
<evidence type="ECO:0000256" key="5">
    <source>
        <dbReference type="ARBA" id="ARBA00023295"/>
    </source>
</evidence>
<sequence length="582" mass="64672">MIFDILSKKFQRHNTGQKIVKIAKKLCSALAALALMTPLFPEIPDDADFWSDYPNAELADFLVSKMDDGELLSQILMFGWAGEEPSDLLNRWISERGLGSVKVFGWNTDDTDKVAESISEVQERSQKRKLKIPLFVATDQEGGWIRHVKGDTTETPGNMAIGASALPMDSYYSAYYISREINALGINMNFAPTVDLYTNINSSVIGSRSFGENPDFVGKLGSEFVRGSLDAGVIPTAKHFPGHGDTSLDSHGKLPEISADYETLKKRELIPFKYLIDKKIPAIMSGHLSFPNIIGNGEPASLSHKFLTEILRGDLKYDGLIITDDMMMNGATMYAGSVSAAFTAAIRAGNDIILSSTTAELNENLWTRNIALMKSDGEFRGSVKDAARRVLRAKLEYFKSPNAAPLHPDLKTVHERVPDKDGQKFFLSQACRSITAYKTGNFPYKRKEGERVLLAGQTQFDSFFTEARKRYGQDCSQFKFDYELGPIQTDWMGNQIEKLALGYDTIIFCVANERSSEIAMRLKKLHGKKVIILSILTPVPVLGFDWADTILCGYSWSKYSFKALFGALNGEFTPSGILPLPQ</sequence>
<evidence type="ECO:0000256" key="4">
    <source>
        <dbReference type="ARBA" id="ARBA00022801"/>
    </source>
</evidence>
<proteinExistence type="inferred from homology"/>
<dbReference type="AlphaFoldDB" id="H7EIL7"/>
<dbReference type="InterPro" id="IPR036962">
    <property type="entry name" value="Glyco_hydro_3_N_sf"/>
</dbReference>
<dbReference type="Gene3D" id="3.40.50.1700">
    <property type="entry name" value="Glycoside hydrolase family 3 C-terminal domain"/>
    <property type="match status" value="1"/>
</dbReference>
<organism evidence="7 8">
    <name type="scientific">Treponema saccharophilum DSM 2985</name>
    <dbReference type="NCBI Taxonomy" id="907348"/>
    <lineage>
        <taxon>Bacteria</taxon>
        <taxon>Pseudomonadati</taxon>
        <taxon>Spirochaetota</taxon>
        <taxon>Spirochaetia</taxon>
        <taxon>Spirochaetales</taxon>
        <taxon>Treponemataceae</taxon>
        <taxon>Treponema</taxon>
    </lineage>
</organism>
<evidence type="ECO:0000256" key="3">
    <source>
        <dbReference type="ARBA" id="ARBA00012663"/>
    </source>
</evidence>
<dbReference type="GO" id="GO:0004563">
    <property type="term" value="F:beta-N-acetylhexosaminidase activity"/>
    <property type="evidence" value="ECO:0007669"/>
    <property type="project" value="UniProtKB-EC"/>
</dbReference>
<evidence type="ECO:0000259" key="6">
    <source>
        <dbReference type="Pfam" id="PF00933"/>
    </source>
</evidence>
<keyword evidence="8" id="KW-1185">Reference proteome</keyword>
<comment type="catalytic activity">
    <reaction evidence="1">
        <text>Hydrolysis of terminal non-reducing N-acetyl-D-hexosamine residues in N-acetyl-beta-D-hexosaminides.</text>
        <dbReference type="EC" id="3.2.1.52"/>
    </reaction>
</comment>
<dbReference type="EMBL" id="AGRW01000037">
    <property type="protein sequence ID" value="EIC02545.1"/>
    <property type="molecule type" value="Genomic_DNA"/>
</dbReference>
<dbReference type="InterPro" id="IPR017853">
    <property type="entry name" value="GH"/>
</dbReference>
<comment type="caution">
    <text evidence="7">The sequence shown here is derived from an EMBL/GenBank/DDBJ whole genome shotgun (WGS) entry which is preliminary data.</text>
</comment>
<gene>
    <name evidence="7" type="ORF">TresaDRAFT_2423</name>
</gene>
<dbReference type="GO" id="GO:0005975">
    <property type="term" value="P:carbohydrate metabolic process"/>
    <property type="evidence" value="ECO:0007669"/>
    <property type="project" value="InterPro"/>
</dbReference>
<dbReference type="InterPro" id="IPR050226">
    <property type="entry name" value="NagZ_Beta-hexosaminidase"/>
</dbReference>
<name>H7EIL7_9SPIR</name>
<evidence type="ECO:0000256" key="1">
    <source>
        <dbReference type="ARBA" id="ARBA00001231"/>
    </source>
</evidence>
<dbReference type="InterPro" id="IPR036881">
    <property type="entry name" value="Glyco_hydro_3_C_sf"/>
</dbReference>
<comment type="similarity">
    <text evidence="2">Belongs to the glycosyl hydrolase 3 family.</text>
</comment>
<dbReference type="Proteomes" id="UP000003571">
    <property type="component" value="Unassembled WGS sequence"/>
</dbReference>
<keyword evidence="5" id="KW-0326">Glycosidase</keyword>
<keyword evidence="4 7" id="KW-0378">Hydrolase</keyword>
<reference evidence="7 8" key="1">
    <citation type="submission" date="2011-09" db="EMBL/GenBank/DDBJ databases">
        <title>The draft genome of Treponema saccharophilum DSM 2985.</title>
        <authorList>
            <consortium name="US DOE Joint Genome Institute (JGI-PGF)"/>
            <person name="Lucas S."/>
            <person name="Copeland A."/>
            <person name="Lapidus A."/>
            <person name="Glavina del Rio T."/>
            <person name="Dalin E."/>
            <person name="Tice H."/>
            <person name="Bruce D."/>
            <person name="Goodwin L."/>
            <person name="Pitluck S."/>
            <person name="Peters L."/>
            <person name="Kyrpides N."/>
            <person name="Mavromatis K."/>
            <person name="Ivanova N."/>
            <person name="Markowitz V."/>
            <person name="Cheng J.-F."/>
            <person name="Hugenholtz P."/>
            <person name="Woyke T."/>
            <person name="Wu D."/>
            <person name="Gronow S."/>
            <person name="Wellnitz S."/>
            <person name="Brambilla E."/>
            <person name="Klenk H.-P."/>
            <person name="Eisen J.A."/>
        </authorList>
    </citation>
    <scope>NUCLEOTIDE SEQUENCE [LARGE SCALE GENOMIC DNA]</scope>
    <source>
        <strain evidence="7 8">DSM 2985</strain>
    </source>
</reference>
<evidence type="ECO:0000313" key="8">
    <source>
        <dbReference type="Proteomes" id="UP000003571"/>
    </source>
</evidence>
<dbReference type="eggNOG" id="COG1472">
    <property type="taxonomic scope" value="Bacteria"/>
</dbReference>
<evidence type="ECO:0000256" key="2">
    <source>
        <dbReference type="ARBA" id="ARBA00005336"/>
    </source>
</evidence>
<evidence type="ECO:0000313" key="7">
    <source>
        <dbReference type="EMBL" id="EIC02545.1"/>
    </source>
</evidence>
<dbReference type="PANTHER" id="PTHR30480">
    <property type="entry name" value="BETA-HEXOSAMINIDASE-RELATED"/>
    <property type="match status" value="1"/>
</dbReference>
<dbReference type="Pfam" id="PF00933">
    <property type="entry name" value="Glyco_hydro_3"/>
    <property type="match status" value="1"/>
</dbReference>
<dbReference type="GO" id="GO:0009254">
    <property type="term" value="P:peptidoglycan turnover"/>
    <property type="evidence" value="ECO:0007669"/>
    <property type="project" value="TreeGrafter"/>
</dbReference>
<dbReference type="SUPFAM" id="SSF51445">
    <property type="entry name" value="(Trans)glycosidases"/>
    <property type="match status" value="1"/>
</dbReference>
<dbReference type="InterPro" id="IPR001764">
    <property type="entry name" value="Glyco_hydro_3_N"/>
</dbReference>
<feature type="domain" description="Glycoside hydrolase family 3 N-terminal" evidence="6">
    <location>
        <begin position="84"/>
        <end position="392"/>
    </location>
</feature>
<dbReference type="PATRIC" id="fig|907348.3.peg.668"/>
<dbReference type="Gene3D" id="3.20.20.300">
    <property type="entry name" value="Glycoside hydrolase, family 3, N-terminal domain"/>
    <property type="match status" value="1"/>
</dbReference>
<dbReference type="PANTHER" id="PTHR30480:SF13">
    <property type="entry name" value="BETA-HEXOSAMINIDASE"/>
    <property type="match status" value="1"/>
</dbReference>
<dbReference type="STRING" id="907348.TresaDRAFT_2423"/>
<protein>
    <recommendedName>
        <fullName evidence="3">beta-N-acetylhexosaminidase</fullName>
        <ecNumber evidence="3">3.2.1.52</ecNumber>
    </recommendedName>
</protein>
<dbReference type="EC" id="3.2.1.52" evidence="3"/>